<accession>A0AAV3WQQ0</accession>
<comment type="caution">
    <text evidence="3">The sequence shown here is derived from an EMBL/GenBank/DDBJ whole genome shotgun (WGS) entry which is preliminary data.</text>
</comment>
<sequence>MCGETRKHGFGGEGEVSNNLPRPYPMQVAFEKLQVKNMVILHHLAKSINDAAWSQFTQWLEYLGKVYGRVVVGVPPQYTSQDCSNCGQKVKKSLSVRTHVCQCGCVKDRDHNAAINILDKAIKQTGYQLSNTVGHTGINACGEKILCSDLATNLGKIAH</sequence>
<evidence type="ECO:0000259" key="2">
    <source>
        <dbReference type="Pfam" id="PF07282"/>
    </source>
</evidence>
<organism evidence="3 4">
    <name type="scientific">Microseira wollei NIES-4236</name>
    <dbReference type="NCBI Taxonomy" id="2530354"/>
    <lineage>
        <taxon>Bacteria</taxon>
        <taxon>Bacillati</taxon>
        <taxon>Cyanobacteriota</taxon>
        <taxon>Cyanophyceae</taxon>
        <taxon>Oscillatoriophycideae</taxon>
        <taxon>Aerosakkonematales</taxon>
        <taxon>Aerosakkonemataceae</taxon>
        <taxon>Microseira</taxon>
    </lineage>
</organism>
<dbReference type="EMBL" id="BLAY01000412">
    <property type="protein sequence ID" value="GET44559.1"/>
    <property type="molecule type" value="Genomic_DNA"/>
</dbReference>
<dbReference type="NCBIfam" id="NF040570">
    <property type="entry name" value="guided_TnpB"/>
    <property type="match status" value="1"/>
</dbReference>
<gene>
    <name evidence="3" type="ORF">MiSe_93890</name>
</gene>
<dbReference type="Pfam" id="PF07282">
    <property type="entry name" value="Cas12f1-like_TNB"/>
    <property type="match status" value="1"/>
</dbReference>
<name>A0AAV3WQQ0_9CYAN</name>
<dbReference type="InterPro" id="IPR010095">
    <property type="entry name" value="Cas12f1-like_TNB"/>
</dbReference>
<evidence type="ECO:0000256" key="1">
    <source>
        <dbReference type="ARBA" id="ARBA00023125"/>
    </source>
</evidence>
<dbReference type="RefSeq" id="WP_307731692.1">
    <property type="nucleotide sequence ID" value="NZ_BLAY01000412.1"/>
</dbReference>
<evidence type="ECO:0000313" key="3">
    <source>
        <dbReference type="EMBL" id="GET44559.1"/>
    </source>
</evidence>
<dbReference type="AlphaFoldDB" id="A0AAV3WQQ0"/>
<proteinExistence type="predicted"/>
<evidence type="ECO:0000313" key="4">
    <source>
        <dbReference type="Proteomes" id="UP001050975"/>
    </source>
</evidence>
<keyword evidence="4" id="KW-1185">Reference proteome</keyword>
<reference evidence="3" key="1">
    <citation type="submission" date="2019-10" db="EMBL/GenBank/DDBJ databases">
        <title>Draft genome sequece of Microseira wollei NIES-4236.</title>
        <authorList>
            <person name="Yamaguchi H."/>
            <person name="Suzuki S."/>
            <person name="Kawachi M."/>
        </authorList>
    </citation>
    <scope>NUCLEOTIDE SEQUENCE</scope>
    <source>
        <strain evidence="3">NIES-4236</strain>
    </source>
</reference>
<keyword evidence="1" id="KW-0238">DNA-binding</keyword>
<dbReference type="Proteomes" id="UP001050975">
    <property type="component" value="Unassembled WGS sequence"/>
</dbReference>
<protein>
    <submittedName>
        <fullName evidence="3">Transposase</fullName>
    </submittedName>
</protein>
<dbReference type="GO" id="GO:0003677">
    <property type="term" value="F:DNA binding"/>
    <property type="evidence" value="ECO:0007669"/>
    <property type="project" value="UniProtKB-KW"/>
</dbReference>
<feature type="domain" description="Cas12f1-like TNB" evidence="2">
    <location>
        <begin position="53"/>
        <end position="117"/>
    </location>
</feature>